<keyword evidence="4 6" id="KW-0067">ATP-binding</keyword>
<dbReference type="PROSITE" id="PS51987">
    <property type="entry name" value="GS_CATALYTIC"/>
    <property type="match status" value="1"/>
</dbReference>
<evidence type="ECO:0000256" key="3">
    <source>
        <dbReference type="ARBA" id="ARBA00022741"/>
    </source>
</evidence>
<proteinExistence type="inferred from homology"/>
<protein>
    <submittedName>
        <fullName evidence="13">Type I glutamate--ammonia ligase</fullName>
        <ecNumber evidence="13">6.3.1.2</ecNumber>
    </submittedName>
</protein>
<dbReference type="Gene3D" id="3.10.20.70">
    <property type="entry name" value="Glutamine synthetase, N-terminal domain"/>
    <property type="match status" value="1"/>
</dbReference>
<dbReference type="EMBL" id="DSLG01000008">
    <property type="protein sequence ID" value="HEA87821.1"/>
    <property type="molecule type" value="Genomic_DNA"/>
</dbReference>
<dbReference type="NCBIfam" id="TIGR00653">
    <property type="entry name" value="GlnA"/>
    <property type="match status" value="1"/>
</dbReference>
<comment type="similarity">
    <text evidence="1 8 9">Belongs to the glutamine synthetase family.</text>
</comment>
<feature type="binding site" evidence="7">
    <location>
        <position position="251"/>
    </location>
    <ligand>
        <name>Mg(2+)</name>
        <dbReference type="ChEBI" id="CHEBI:18420"/>
        <label>1</label>
    </ligand>
</feature>
<dbReference type="PANTHER" id="PTHR43407">
    <property type="entry name" value="GLUTAMINE SYNTHETASE"/>
    <property type="match status" value="1"/>
</dbReference>
<feature type="binding site" evidence="7">
    <location>
        <position position="390"/>
    </location>
    <ligand>
        <name>Mg(2+)</name>
        <dbReference type="ChEBI" id="CHEBI:18420"/>
        <label>1</label>
    </ligand>
</feature>
<dbReference type="GO" id="GO:0019740">
    <property type="term" value="P:nitrogen utilization"/>
    <property type="evidence" value="ECO:0007669"/>
    <property type="project" value="TreeGrafter"/>
</dbReference>
<evidence type="ECO:0000256" key="5">
    <source>
        <dbReference type="PIRSR" id="PIRSR604809-1"/>
    </source>
</evidence>
<evidence type="ECO:0000256" key="2">
    <source>
        <dbReference type="ARBA" id="ARBA00022598"/>
    </source>
</evidence>
<keyword evidence="3 6" id="KW-0547">Nucleotide-binding</keyword>
<feature type="binding site" evidence="5">
    <location>
        <position position="353"/>
    </location>
    <ligand>
        <name>L-glutamate</name>
        <dbReference type="ChEBI" id="CHEBI:29985"/>
    </ligand>
</feature>
<dbReference type="PROSITE" id="PS51986">
    <property type="entry name" value="GS_BETA_GRASP"/>
    <property type="match status" value="1"/>
</dbReference>
<dbReference type="EMBL" id="DSTU01000004">
    <property type="protein sequence ID" value="HFJ53659.1"/>
    <property type="molecule type" value="Genomic_DNA"/>
</dbReference>
<dbReference type="SUPFAM" id="SSF54368">
    <property type="entry name" value="Glutamine synthetase, N-terminal domain"/>
    <property type="match status" value="1"/>
</dbReference>
<feature type="binding site" evidence="7">
    <location>
        <position position="169"/>
    </location>
    <ligand>
        <name>Mg(2+)</name>
        <dbReference type="ChEBI" id="CHEBI:18420"/>
        <label>1</label>
    </ligand>
</feature>
<feature type="binding site" evidence="7">
    <location>
        <position position="243"/>
    </location>
    <ligand>
        <name>Mg(2+)</name>
        <dbReference type="ChEBI" id="CHEBI:18420"/>
        <label>1</label>
    </ligand>
</feature>
<comment type="cofactor">
    <cofactor evidence="7">
        <name>Mg(2+)</name>
        <dbReference type="ChEBI" id="CHEBI:18420"/>
    </cofactor>
    <text evidence="7">Binds 2 Mg(2+) ions per subunit.</text>
</comment>
<dbReference type="Gene3D" id="3.30.590.10">
    <property type="entry name" value="Glutamine synthetase/guanido kinase, catalytic domain"/>
    <property type="match status" value="1"/>
</dbReference>
<keyword evidence="2 13" id="KW-0436">Ligase</keyword>
<dbReference type="Pfam" id="PF00120">
    <property type="entry name" value="Gln-synt_C"/>
    <property type="match status" value="1"/>
</dbReference>
<feature type="binding site" evidence="7">
    <location>
        <position position="300"/>
    </location>
    <ligand>
        <name>Mg(2+)</name>
        <dbReference type="ChEBI" id="CHEBI:18420"/>
        <label>1</label>
    </ligand>
</feature>
<name>A0A7C1SE68_UNCW3</name>
<evidence type="ECO:0000313" key="14">
    <source>
        <dbReference type="EMBL" id="HFJ53659.1"/>
    </source>
</evidence>
<gene>
    <name evidence="13" type="primary">glnA</name>
    <name evidence="13" type="ORF">ENP94_07450</name>
    <name evidence="14" type="ORF">ENS16_03095</name>
</gene>
<dbReference type="GO" id="GO:0006542">
    <property type="term" value="P:glutamine biosynthetic process"/>
    <property type="evidence" value="ECO:0007669"/>
    <property type="project" value="InterPro"/>
</dbReference>
<feature type="region of interest" description="Disordered" evidence="10">
    <location>
        <begin position="1"/>
        <end position="27"/>
    </location>
</feature>
<reference evidence="13" key="1">
    <citation type="journal article" date="2020" name="mSystems">
        <title>Genome- and Community-Level Interaction Insights into Carbon Utilization and Element Cycling Functions of Hydrothermarchaeota in Hydrothermal Sediment.</title>
        <authorList>
            <person name="Zhou Z."/>
            <person name="Liu Y."/>
            <person name="Xu W."/>
            <person name="Pan J."/>
            <person name="Luo Z.H."/>
            <person name="Li M."/>
        </authorList>
    </citation>
    <scope>NUCLEOTIDE SEQUENCE [LARGE SCALE GENOMIC DNA]</scope>
    <source>
        <strain evidence="13">SpSt-265</strain>
        <strain evidence="14">SpSt-465</strain>
    </source>
</reference>
<dbReference type="InterPro" id="IPR004809">
    <property type="entry name" value="Gln_synth_I"/>
</dbReference>
<dbReference type="SMART" id="SM01230">
    <property type="entry name" value="Gln-synt_C"/>
    <property type="match status" value="1"/>
</dbReference>
<feature type="domain" description="GS beta-grasp" evidence="11">
    <location>
        <begin position="51"/>
        <end position="135"/>
    </location>
</feature>
<dbReference type="GO" id="GO:0005524">
    <property type="term" value="F:ATP binding"/>
    <property type="evidence" value="ECO:0007669"/>
    <property type="project" value="UniProtKB-KW"/>
</dbReference>
<evidence type="ECO:0000256" key="1">
    <source>
        <dbReference type="ARBA" id="ARBA00009897"/>
    </source>
</evidence>
<dbReference type="SUPFAM" id="SSF55931">
    <property type="entry name" value="Glutamine synthetase/guanido kinase"/>
    <property type="match status" value="1"/>
</dbReference>
<dbReference type="InterPro" id="IPR008147">
    <property type="entry name" value="Gln_synt_N"/>
</dbReference>
<dbReference type="InterPro" id="IPR008146">
    <property type="entry name" value="Gln_synth_cat_dom"/>
</dbReference>
<evidence type="ECO:0000256" key="8">
    <source>
        <dbReference type="PROSITE-ProRule" id="PRU01330"/>
    </source>
</evidence>
<evidence type="ECO:0000256" key="6">
    <source>
        <dbReference type="PIRSR" id="PIRSR604809-2"/>
    </source>
</evidence>
<dbReference type="GO" id="GO:0046872">
    <property type="term" value="F:metal ion binding"/>
    <property type="evidence" value="ECO:0007669"/>
    <property type="project" value="UniProtKB-KW"/>
</dbReference>
<feature type="domain" description="GS catalytic" evidence="12">
    <location>
        <begin position="142"/>
        <end position="499"/>
    </location>
</feature>
<keyword evidence="7" id="KW-0479">Metal-binding</keyword>
<dbReference type="InterPro" id="IPR036651">
    <property type="entry name" value="Gln_synt_N_sf"/>
</dbReference>
<dbReference type="InterPro" id="IPR014746">
    <property type="entry name" value="Gln_synth/guanido_kin_cat_dom"/>
</dbReference>
<evidence type="ECO:0000313" key="13">
    <source>
        <dbReference type="EMBL" id="HEA87821.1"/>
    </source>
</evidence>
<feature type="binding site" evidence="5">
    <location>
        <position position="359"/>
    </location>
    <ligand>
        <name>L-glutamate</name>
        <dbReference type="ChEBI" id="CHEBI:29985"/>
    </ligand>
</feature>
<dbReference type="PANTHER" id="PTHR43407:SF1">
    <property type="entry name" value="LENGSIN"/>
    <property type="match status" value="1"/>
</dbReference>
<sequence length="499" mass="55504">MAVPLTIGHNMGPGASAEGAVGDQTEQVDTGRISGKLLYMEQKAKGKGPEIRVKFIDIKYCDLWGRLRHVTIPAENLKSAVENGVGFDSSSVAGFGKVESGDMILKPDLDTAIVEPFTSEPTVSMFAEIYHPQTGQRYEHDPRYILQKAVSTVKKTTGCDEIMLLPEFEFYLFTSAEFWTDESSAVYRVTSEELKHDDQTGTALFKGSAYHVAPPFDRSHDFRSQLVCLMNSCGIPVKYHHHEGGRFAQIEVEPGYLPAGRAGDAIILTKYLIRNLAFRQGRTATFMPKPIYNEPGSGMHIHQYLVKKGASLFGDRRSSTGLSRLALNYIGGILEHLPALCALTNPSTNSYRRLVPGYEAPTEAFFSIANRTAAIRIPGYIRRPEKMALEYRVPDATANPYLALAAILLAGLDGIRRRLDPGLPQTVRGGTAEMRSRSTPVPSDLMQALRELENDHQFLTGTGVFTEETIRKWIELKRIEAEAIARRPHPWEFNLYYGC</sequence>
<evidence type="ECO:0000259" key="11">
    <source>
        <dbReference type="PROSITE" id="PS51986"/>
    </source>
</evidence>
<dbReference type="AlphaFoldDB" id="A0A7C1SE68"/>
<keyword evidence="7" id="KW-0460">Magnesium</keyword>
<feature type="binding site" evidence="5">
    <location>
        <position position="371"/>
    </location>
    <ligand>
        <name>L-glutamate</name>
        <dbReference type="ChEBI" id="CHEBI:29985"/>
    </ligand>
</feature>
<organism evidence="13">
    <name type="scientific">candidate division WOR-3 bacterium</name>
    <dbReference type="NCBI Taxonomy" id="2052148"/>
    <lineage>
        <taxon>Bacteria</taxon>
        <taxon>Bacteria division WOR-3</taxon>
    </lineage>
</organism>
<dbReference type="GO" id="GO:0004356">
    <property type="term" value="F:glutamine synthetase activity"/>
    <property type="evidence" value="ECO:0007669"/>
    <property type="project" value="UniProtKB-EC"/>
</dbReference>
<feature type="binding site" evidence="6">
    <location>
        <position position="371"/>
    </location>
    <ligand>
        <name>ATP</name>
        <dbReference type="ChEBI" id="CHEBI:30616"/>
    </ligand>
</feature>
<comment type="caution">
    <text evidence="13">The sequence shown here is derived from an EMBL/GenBank/DDBJ whole genome shotgun (WGS) entry which is preliminary data.</text>
</comment>
<evidence type="ECO:0000256" key="9">
    <source>
        <dbReference type="RuleBase" id="RU000384"/>
    </source>
</evidence>
<evidence type="ECO:0000256" key="7">
    <source>
        <dbReference type="PIRSR" id="PIRSR604809-3"/>
    </source>
</evidence>
<dbReference type="Pfam" id="PF03951">
    <property type="entry name" value="Gln-synt_N"/>
    <property type="match status" value="1"/>
</dbReference>
<dbReference type="EC" id="6.3.1.2" evidence="13"/>
<evidence type="ECO:0000256" key="10">
    <source>
        <dbReference type="SAM" id="MobiDB-lite"/>
    </source>
</evidence>
<feature type="binding site" evidence="7">
    <location>
        <position position="167"/>
    </location>
    <ligand>
        <name>Mg(2+)</name>
        <dbReference type="ChEBI" id="CHEBI:18420"/>
        <label>1</label>
    </ligand>
</feature>
<accession>A0A7C1SE68</accession>
<evidence type="ECO:0000259" key="12">
    <source>
        <dbReference type="PROSITE" id="PS51987"/>
    </source>
</evidence>
<dbReference type="GO" id="GO:0016020">
    <property type="term" value="C:membrane"/>
    <property type="evidence" value="ECO:0007669"/>
    <property type="project" value="TreeGrafter"/>
</dbReference>
<feature type="binding site" evidence="5">
    <location>
        <position position="392"/>
    </location>
    <ligand>
        <name>L-glutamate</name>
        <dbReference type="ChEBI" id="CHEBI:29985"/>
    </ligand>
</feature>
<dbReference type="GO" id="GO:0005737">
    <property type="term" value="C:cytoplasm"/>
    <property type="evidence" value="ECO:0007669"/>
    <property type="project" value="TreeGrafter"/>
</dbReference>
<evidence type="ECO:0000256" key="4">
    <source>
        <dbReference type="ARBA" id="ARBA00022840"/>
    </source>
</evidence>